<reference evidence="1 2" key="2">
    <citation type="journal article" date="2016" name="Genome Announc.">
        <title>Permanent Draft Genome Sequences for Two Variants of Frankia sp. Strain CpI1, the First Frankia Strain Isolated from Root Nodules of Comptonia peregrina.</title>
        <authorList>
            <person name="Oshone R."/>
            <person name="Hurst S.G.IV."/>
            <person name="Abebe-Akele F."/>
            <person name="Simpson S."/>
            <person name="Morris K."/>
            <person name="Thomas W.K."/>
            <person name="Tisa L.S."/>
        </authorList>
    </citation>
    <scope>NUCLEOTIDE SEQUENCE [LARGE SCALE GENOMIC DNA]</scope>
    <source>
        <strain evidence="2">CpI1-S</strain>
    </source>
</reference>
<dbReference type="Pfam" id="PF03860">
    <property type="entry name" value="Csp"/>
    <property type="match status" value="1"/>
</dbReference>
<sequence>MQHAEMINENMRKAIEECMSCSALCEETISYCMDMPGTMMDAADMRLMMDCAAVTRTCADLMCRMSPFHAEMCAMCARVCRACAEMCEKMPRDAQLARLARACRSCLDSCNAMAGAAA</sequence>
<gene>
    <name evidence="1" type="ORF">FF36_01821</name>
</gene>
<name>A0A0D8BI14_9ACTN</name>
<evidence type="ECO:0008006" key="3">
    <source>
        <dbReference type="Google" id="ProtNLM"/>
    </source>
</evidence>
<dbReference type="PANTHER" id="PTHR37310">
    <property type="entry name" value="CYTOPLASMIC PROTEIN-RELATED"/>
    <property type="match status" value="1"/>
</dbReference>
<accession>A0A0D8BI14</accession>
<organism evidence="1 2">
    <name type="scientific">Frankia torreyi</name>
    <dbReference type="NCBI Taxonomy" id="1856"/>
    <lineage>
        <taxon>Bacteria</taxon>
        <taxon>Bacillati</taxon>
        <taxon>Actinomycetota</taxon>
        <taxon>Actinomycetes</taxon>
        <taxon>Frankiales</taxon>
        <taxon>Frankiaceae</taxon>
        <taxon>Frankia</taxon>
    </lineage>
</organism>
<dbReference type="PANTHER" id="PTHR37310:SF1">
    <property type="entry name" value="CYTOPLASMIC PROTEIN"/>
    <property type="match status" value="1"/>
</dbReference>
<dbReference type="InterPro" id="IPR005560">
    <property type="entry name" value="Csp_YhjQ"/>
</dbReference>
<reference evidence="2" key="1">
    <citation type="submission" date="2015-02" db="EMBL/GenBank/DDBJ databases">
        <title>Draft Genome of Frankia sp. CpI1-S.</title>
        <authorList>
            <person name="Oshone R.T."/>
            <person name="Ngom M."/>
            <person name="Ghodhbane-Gtari F."/>
            <person name="Gtari M."/>
            <person name="Morris K."/>
            <person name="Thomas K."/>
            <person name="Sen A."/>
            <person name="Tisa L.S."/>
        </authorList>
    </citation>
    <scope>NUCLEOTIDE SEQUENCE [LARGE SCALE GENOMIC DNA]</scope>
    <source>
        <strain evidence="2">CpI1-S</strain>
    </source>
</reference>
<dbReference type="CDD" id="cd08026">
    <property type="entry name" value="DUF326"/>
    <property type="match status" value="1"/>
</dbReference>
<comment type="caution">
    <text evidence="1">The sequence shown here is derived from an EMBL/GenBank/DDBJ whole genome shotgun (WGS) entry which is preliminary data.</text>
</comment>
<protein>
    <recommendedName>
        <fullName evidence="3">Four-helix bundle copper-binding protein</fullName>
    </recommendedName>
</protein>
<evidence type="ECO:0000313" key="2">
    <source>
        <dbReference type="Proteomes" id="UP000032545"/>
    </source>
</evidence>
<proteinExistence type="predicted"/>
<dbReference type="Gene3D" id="1.20.1270.360">
    <property type="match status" value="1"/>
</dbReference>
<dbReference type="PATRIC" id="fig|1502723.3.peg.6952"/>
<dbReference type="EMBL" id="JYFN01000010">
    <property type="protein sequence ID" value="KJE23888.1"/>
    <property type="molecule type" value="Genomic_DNA"/>
</dbReference>
<dbReference type="Proteomes" id="UP000032545">
    <property type="component" value="Unassembled WGS sequence"/>
</dbReference>
<keyword evidence="2" id="KW-1185">Reference proteome</keyword>
<evidence type="ECO:0000313" key="1">
    <source>
        <dbReference type="EMBL" id="KJE23888.1"/>
    </source>
</evidence>
<dbReference type="OrthoDB" id="5396211at2"/>
<dbReference type="InterPro" id="IPR044543">
    <property type="entry name" value="YHJQ-like"/>
</dbReference>
<dbReference type="RefSeq" id="WP_044884502.1">
    <property type="nucleotide sequence ID" value="NZ_JYFN01000010.1"/>
</dbReference>
<dbReference type="AlphaFoldDB" id="A0A0D8BI14"/>